<proteinExistence type="predicted"/>
<dbReference type="AlphaFoldDB" id="A0A2U1T6H2"/>
<evidence type="ECO:0000313" key="1">
    <source>
        <dbReference type="EMBL" id="PWC01488.1"/>
    </source>
</evidence>
<dbReference type="RefSeq" id="WP_108432594.1">
    <property type="nucleotide sequence ID" value="NZ_CP026947.1"/>
</dbReference>
<organism evidence="1 2">
    <name type="scientific">Corynebacterium yudongzhengii</name>
    <dbReference type="NCBI Taxonomy" id="2080740"/>
    <lineage>
        <taxon>Bacteria</taxon>
        <taxon>Bacillati</taxon>
        <taxon>Actinomycetota</taxon>
        <taxon>Actinomycetes</taxon>
        <taxon>Mycobacteriales</taxon>
        <taxon>Corynebacteriaceae</taxon>
        <taxon>Corynebacterium</taxon>
    </lineage>
</organism>
<accession>A0A2U1T6H2</accession>
<dbReference type="Proteomes" id="UP000244989">
    <property type="component" value="Unassembled WGS sequence"/>
</dbReference>
<dbReference type="OrthoDB" id="3268180at2"/>
<name>A0A2U1T6H2_9CORY</name>
<dbReference type="KEGG" id="cyz:C3B44_06235"/>
<dbReference type="EMBL" id="QEEZ01000012">
    <property type="protein sequence ID" value="PWC01488.1"/>
    <property type="molecule type" value="Genomic_DNA"/>
</dbReference>
<comment type="caution">
    <text evidence="1">The sequence shown here is derived from an EMBL/GenBank/DDBJ whole genome shotgun (WGS) entry which is preliminary data.</text>
</comment>
<sequence length="83" mass="9017">MGITVTESEFSGEIGRFLDAALRSPVTILGPGAYRRAVVVSPAFFDRAVSALEDLENIQKAQAARDEHGYISHDRLKAELGID</sequence>
<evidence type="ECO:0000313" key="2">
    <source>
        <dbReference type="Proteomes" id="UP000244989"/>
    </source>
</evidence>
<gene>
    <name evidence="1" type="ORF">DF222_07320</name>
</gene>
<protein>
    <submittedName>
        <fullName evidence="1">Prevent-host-death family protein</fullName>
    </submittedName>
</protein>
<keyword evidence="2" id="KW-1185">Reference proteome</keyword>
<reference evidence="2" key="1">
    <citation type="submission" date="2018-04" db="EMBL/GenBank/DDBJ databases">
        <authorList>
            <person name="Liu S."/>
            <person name="Wang Z."/>
            <person name="Li J."/>
        </authorList>
    </citation>
    <scope>NUCLEOTIDE SEQUENCE [LARGE SCALE GENOMIC DNA]</scope>
    <source>
        <strain evidence="2">2189</strain>
    </source>
</reference>